<reference evidence="1" key="1">
    <citation type="submission" date="2021-03" db="EMBL/GenBank/DDBJ databases">
        <title>Genomic Encyclopedia of Type Strains, Phase IV (KMG-IV): sequencing the most valuable type-strain genomes for metagenomic binning, comparative biology and taxonomic classification.</title>
        <authorList>
            <person name="Goeker M."/>
        </authorList>
    </citation>
    <scope>NUCLEOTIDE SEQUENCE</scope>
    <source>
        <strain evidence="1">DSM 107338</strain>
    </source>
</reference>
<comment type="caution">
    <text evidence="1">The sequence shown here is derived from an EMBL/GenBank/DDBJ whole genome shotgun (WGS) entry which is preliminary data.</text>
</comment>
<proteinExistence type="predicted"/>
<sequence length="214" mass="25458">MTNIVYYTDKLTEELYAILDDLLFFATDQYQEFIYNQIEAMIGQLDILEEYRDGLFQSFIWMAIFCIRDTDGLTIYQHYLRKNRQRWENKSVKLREVLYSWLKMNPSFYHVTKAGSRSGRVFIFQDVICNQSSVVYYPNLKSPVPKNGDLISGLLIPFGNDFYITISRLLQVKAGARKETERYVRNFSVQSSKWKLELQDYMTLMKQTYKMPVE</sequence>
<dbReference type="RefSeq" id="WP_149474362.1">
    <property type="nucleotide sequence ID" value="NZ_JAGGMB010000002.1"/>
</dbReference>
<keyword evidence="2" id="KW-1185">Reference proteome</keyword>
<accession>A0A9X0YPR5</accession>
<protein>
    <submittedName>
        <fullName evidence="1">Uncharacterized protein</fullName>
    </submittedName>
</protein>
<evidence type="ECO:0000313" key="1">
    <source>
        <dbReference type="EMBL" id="MBP2076838.1"/>
    </source>
</evidence>
<evidence type="ECO:0000313" key="2">
    <source>
        <dbReference type="Proteomes" id="UP001138793"/>
    </source>
</evidence>
<gene>
    <name evidence="1" type="ORF">J2Z64_001050</name>
</gene>
<dbReference type="OrthoDB" id="6399948at2"/>
<dbReference type="EMBL" id="JAGGMB010000002">
    <property type="protein sequence ID" value="MBP2076838.1"/>
    <property type="molecule type" value="Genomic_DNA"/>
</dbReference>
<dbReference type="Proteomes" id="UP001138793">
    <property type="component" value="Unassembled WGS sequence"/>
</dbReference>
<dbReference type="AlphaFoldDB" id="A0A9X0YPR5"/>
<name>A0A9X0YPR5_9BACI</name>
<organism evidence="1 2">
    <name type="scientific">Oceanobacillus polygoni</name>
    <dbReference type="NCBI Taxonomy" id="1235259"/>
    <lineage>
        <taxon>Bacteria</taxon>
        <taxon>Bacillati</taxon>
        <taxon>Bacillota</taxon>
        <taxon>Bacilli</taxon>
        <taxon>Bacillales</taxon>
        <taxon>Bacillaceae</taxon>
        <taxon>Oceanobacillus</taxon>
    </lineage>
</organism>